<dbReference type="AlphaFoldDB" id="A0AAN9A2Q2"/>
<reference evidence="2 3" key="1">
    <citation type="submission" date="2023-11" db="EMBL/GenBank/DDBJ databases">
        <title>Halocaridina rubra genome assembly.</title>
        <authorList>
            <person name="Smith C."/>
        </authorList>
    </citation>
    <scope>NUCLEOTIDE SEQUENCE [LARGE SCALE GENOMIC DNA]</scope>
    <source>
        <strain evidence="2">EP-1</strain>
        <tissue evidence="2">Whole</tissue>
    </source>
</reference>
<keyword evidence="3" id="KW-1185">Reference proteome</keyword>
<feature type="non-terminal residue" evidence="2">
    <location>
        <position position="71"/>
    </location>
</feature>
<dbReference type="Proteomes" id="UP001381693">
    <property type="component" value="Unassembled WGS sequence"/>
</dbReference>
<organism evidence="2 3">
    <name type="scientific">Halocaridina rubra</name>
    <name type="common">Hawaiian red shrimp</name>
    <dbReference type="NCBI Taxonomy" id="373956"/>
    <lineage>
        <taxon>Eukaryota</taxon>
        <taxon>Metazoa</taxon>
        <taxon>Ecdysozoa</taxon>
        <taxon>Arthropoda</taxon>
        <taxon>Crustacea</taxon>
        <taxon>Multicrustacea</taxon>
        <taxon>Malacostraca</taxon>
        <taxon>Eumalacostraca</taxon>
        <taxon>Eucarida</taxon>
        <taxon>Decapoda</taxon>
        <taxon>Pleocyemata</taxon>
        <taxon>Caridea</taxon>
        <taxon>Atyoidea</taxon>
        <taxon>Atyidae</taxon>
        <taxon>Halocaridina</taxon>
    </lineage>
</organism>
<comment type="caution">
    <text evidence="2">The sequence shown here is derived from an EMBL/GenBank/DDBJ whole genome shotgun (WGS) entry which is preliminary data.</text>
</comment>
<dbReference type="EMBL" id="JAXCGZ010007888">
    <property type="protein sequence ID" value="KAK7078336.1"/>
    <property type="molecule type" value="Genomic_DNA"/>
</dbReference>
<protein>
    <submittedName>
        <fullName evidence="2">Uncharacterized protein</fullName>
    </submittedName>
</protein>
<feature type="compositionally biased region" description="Gly residues" evidence="1">
    <location>
        <begin position="35"/>
        <end position="45"/>
    </location>
</feature>
<accession>A0AAN9A2Q2</accession>
<gene>
    <name evidence="2" type="ORF">SK128_002305</name>
</gene>
<evidence type="ECO:0000313" key="3">
    <source>
        <dbReference type="Proteomes" id="UP001381693"/>
    </source>
</evidence>
<proteinExistence type="predicted"/>
<name>A0AAN9A2Q2_HALRR</name>
<evidence type="ECO:0000313" key="2">
    <source>
        <dbReference type="EMBL" id="KAK7078336.1"/>
    </source>
</evidence>
<sequence>MSGQEESQSTPALIHIPESSSGLAAVGGEIDEIGAVGGGSGGGPSTGVPENNLRESCTRLSISLEENGLYK</sequence>
<feature type="region of interest" description="Disordered" evidence="1">
    <location>
        <begin position="34"/>
        <end position="53"/>
    </location>
</feature>
<evidence type="ECO:0000256" key="1">
    <source>
        <dbReference type="SAM" id="MobiDB-lite"/>
    </source>
</evidence>